<feature type="compositionally biased region" description="Polar residues" evidence="2">
    <location>
        <begin position="7"/>
        <end position="30"/>
    </location>
</feature>
<feature type="coiled-coil region" evidence="1">
    <location>
        <begin position="157"/>
        <end position="184"/>
    </location>
</feature>
<feature type="compositionally biased region" description="Polar residues" evidence="2">
    <location>
        <begin position="481"/>
        <end position="513"/>
    </location>
</feature>
<sequence>MPPPSVSPLTASGQKSFYSRPATNIHGTTFNDDRDNLHRVEFEAPFTADAGSEQHRLQREQETRFSIDYSLELEHQLAMESPPQTPAHGQTSHQTTTATTGDSSSPRTNELAPDPDVLAHIITQLRHSLADITKERDELVTMLATTNTEQANRTDALQAMTDKATAAEEELTLLRRKSKEDEDQIVLLRTKVEESRRGLMRLQTENRRQSMAPIDVSRASSGTFASFTSPPSSKRASFVPLTGSMQGKTSGHRRNGSVNDANLSAFPITPDQTPSPNMRAFNIASAEASLSGAPSSSRRFSGLFGRQPSFSDTDAVDSSAIGAENSVTALEFEALRKELQVVKDELETVKHELGEVTEAKEASETCVTALREFIADNNVGVVDASTGVKLPPPPSMATGEETSGESKKTGSGWGFKLWGNGVPDSSPKPGTGNVPHSASSAASSPMAPAATPPNSAAPPLSRKIGGFFTSRSSTSSSVSRDPNQPQALHLQTNAAVTQLPSQRDSLYSHSDVSSIAEPISPGSDINGLGNTVYAQFKPREILQEEAVVKDSTSLEASSAHVSMSGSDIEL</sequence>
<gene>
    <name evidence="3" type="ORF">HYPSUDRAFT_169694</name>
</gene>
<dbReference type="OMA" id="LAHIVMQ"/>
<evidence type="ECO:0000256" key="2">
    <source>
        <dbReference type="SAM" id="MobiDB-lite"/>
    </source>
</evidence>
<proteinExistence type="predicted"/>
<accession>A0A0D2M4F3</accession>
<keyword evidence="4" id="KW-1185">Reference proteome</keyword>
<feature type="region of interest" description="Disordered" evidence="2">
    <location>
        <begin position="80"/>
        <end position="113"/>
    </location>
</feature>
<keyword evidence="1" id="KW-0175">Coiled coil</keyword>
<feature type="coiled-coil region" evidence="1">
    <location>
        <begin position="332"/>
        <end position="359"/>
    </location>
</feature>
<evidence type="ECO:0000256" key="1">
    <source>
        <dbReference type="SAM" id="Coils"/>
    </source>
</evidence>
<name>A0A0D2M4F3_HYPSF</name>
<protein>
    <submittedName>
        <fullName evidence="3">Uncharacterized protein</fullName>
    </submittedName>
</protein>
<reference evidence="4" key="1">
    <citation type="submission" date="2014-04" db="EMBL/GenBank/DDBJ databases">
        <title>Evolutionary Origins and Diversification of the Mycorrhizal Mutualists.</title>
        <authorList>
            <consortium name="DOE Joint Genome Institute"/>
            <consortium name="Mycorrhizal Genomics Consortium"/>
            <person name="Kohler A."/>
            <person name="Kuo A."/>
            <person name="Nagy L.G."/>
            <person name="Floudas D."/>
            <person name="Copeland A."/>
            <person name="Barry K.W."/>
            <person name="Cichocki N."/>
            <person name="Veneault-Fourrey C."/>
            <person name="LaButti K."/>
            <person name="Lindquist E.A."/>
            <person name="Lipzen A."/>
            <person name="Lundell T."/>
            <person name="Morin E."/>
            <person name="Murat C."/>
            <person name="Riley R."/>
            <person name="Ohm R."/>
            <person name="Sun H."/>
            <person name="Tunlid A."/>
            <person name="Henrissat B."/>
            <person name="Grigoriev I.V."/>
            <person name="Hibbett D.S."/>
            <person name="Martin F."/>
        </authorList>
    </citation>
    <scope>NUCLEOTIDE SEQUENCE [LARGE SCALE GENOMIC DNA]</scope>
    <source>
        <strain evidence="4">FD-334 SS-4</strain>
    </source>
</reference>
<feature type="compositionally biased region" description="Basic and acidic residues" evidence="2">
    <location>
        <begin position="31"/>
        <end position="42"/>
    </location>
</feature>
<feature type="compositionally biased region" description="Polar residues" evidence="2">
    <location>
        <begin position="221"/>
        <end position="235"/>
    </location>
</feature>
<dbReference type="OrthoDB" id="2505754at2759"/>
<feature type="compositionally biased region" description="Low complexity" evidence="2">
    <location>
        <begin position="87"/>
        <end position="105"/>
    </location>
</feature>
<feature type="region of interest" description="Disordered" evidence="2">
    <location>
        <begin position="1"/>
        <end position="63"/>
    </location>
</feature>
<dbReference type="STRING" id="945553.A0A0D2M4F3"/>
<feature type="compositionally biased region" description="Low complexity" evidence="2">
    <location>
        <begin position="435"/>
        <end position="461"/>
    </location>
</feature>
<feature type="compositionally biased region" description="Polar residues" evidence="2">
    <location>
        <begin position="550"/>
        <end position="570"/>
    </location>
</feature>
<organism evidence="3 4">
    <name type="scientific">Hypholoma sublateritium (strain FD-334 SS-4)</name>
    <dbReference type="NCBI Taxonomy" id="945553"/>
    <lineage>
        <taxon>Eukaryota</taxon>
        <taxon>Fungi</taxon>
        <taxon>Dikarya</taxon>
        <taxon>Basidiomycota</taxon>
        <taxon>Agaricomycotina</taxon>
        <taxon>Agaricomycetes</taxon>
        <taxon>Agaricomycetidae</taxon>
        <taxon>Agaricales</taxon>
        <taxon>Agaricineae</taxon>
        <taxon>Strophariaceae</taxon>
        <taxon>Hypholoma</taxon>
    </lineage>
</organism>
<feature type="region of interest" description="Disordered" evidence="2">
    <location>
        <begin position="221"/>
        <end position="259"/>
    </location>
</feature>
<evidence type="ECO:0000313" key="4">
    <source>
        <dbReference type="Proteomes" id="UP000054270"/>
    </source>
</evidence>
<dbReference type="AlphaFoldDB" id="A0A0D2M4F3"/>
<feature type="compositionally biased region" description="Low complexity" evidence="2">
    <location>
        <begin position="469"/>
        <end position="480"/>
    </location>
</feature>
<feature type="region of interest" description="Disordered" evidence="2">
    <location>
        <begin position="548"/>
        <end position="570"/>
    </location>
</feature>
<dbReference type="EMBL" id="KN817594">
    <property type="protein sequence ID" value="KJA18058.1"/>
    <property type="molecule type" value="Genomic_DNA"/>
</dbReference>
<evidence type="ECO:0000313" key="3">
    <source>
        <dbReference type="EMBL" id="KJA18058.1"/>
    </source>
</evidence>
<feature type="region of interest" description="Disordered" evidence="2">
    <location>
        <begin position="385"/>
        <end position="530"/>
    </location>
</feature>
<dbReference type="Proteomes" id="UP000054270">
    <property type="component" value="Unassembled WGS sequence"/>
</dbReference>
<feature type="compositionally biased region" description="Basic and acidic residues" evidence="2">
    <location>
        <begin position="52"/>
        <end position="63"/>
    </location>
</feature>